<proteinExistence type="predicted"/>
<keyword evidence="3" id="KW-0255">Endonuclease</keyword>
<dbReference type="STRING" id="1505723.SAMN04487792_1220"/>
<dbReference type="Pfam" id="PF20731">
    <property type="entry name" value="RE_NgoFVII_C"/>
    <property type="match status" value="1"/>
</dbReference>
<evidence type="ECO:0000313" key="3">
    <source>
        <dbReference type="EMBL" id="SFD51712.1"/>
    </source>
</evidence>
<dbReference type="EMBL" id="FOMN01000006">
    <property type="protein sequence ID" value="SFD51712.1"/>
    <property type="molecule type" value="Genomic_DNA"/>
</dbReference>
<keyword evidence="3" id="KW-0540">Nuclease</keyword>
<evidence type="ECO:0000259" key="1">
    <source>
        <dbReference type="Pfam" id="PF09565"/>
    </source>
</evidence>
<dbReference type="GO" id="GO:0004519">
    <property type="term" value="F:endonuclease activity"/>
    <property type="evidence" value="ECO:0007669"/>
    <property type="project" value="UniProtKB-KW"/>
</dbReference>
<keyword evidence="3" id="KW-0378">Hydrolase</keyword>
<evidence type="ECO:0000313" key="4">
    <source>
        <dbReference type="Proteomes" id="UP000199599"/>
    </source>
</evidence>
<dbReference type="AlphaFoldDB" id="A0A1I1SZB5"/>
<feature type="domain" description="Restriction endonuclease type II NgoFVII C-terminal B3-like DNA-binding" evidence="2">
    <location>
        <begin position="211"/>
        <end position="334"/>
    </location>
</feature>
<organism evidence="3 4">
    <name type="scientific">Lactobacillus bombicola</name>
    <dbReference type="NCBI Taxonomy" id="1505723"/>
    <lineage>
        <taxon>Bacteria</taxon>
        <taxon>Bacillati</taxon>
        <taxon>Bacillota</taxon>
        <taxon>Bacilli</taxon>
        <taxon>Lactobacillales</taxon>
        <taxon>Lactobacillaceae</taxon>
        <taxon>Lactobacillus</taxon>
    </lineage>
</organism>
<dbReference type="Pfam" id="PF09565">
    <property type="entry name" value="RE_NgoFVII"/>
    <property type="match status" value="1"/>
</dbReference>
<dbReference type="Gene3D" id="3.30.870.10">
    <property type="entry name" value="Endonuclease Chain A"/>
    <property type="match status" value="1"/>
</dbReference>
<protein>
    <submittedName>
        <fullName evidence="3">NgoFVII restriction endonuclease</fullName>
    </submittedName>
</protein>
<accession>A0A1I1SZB5</accession>
<feature type="domain" description="Restriction endonuclease type II NgoFVII N-terminal" evidence="1">
    <location>
        <begin position="24"/>
        <end position="163"/>
    </location>
</feature>
<dbReference type="SUPFAM" id="SSF56024">
    <property type="entry name" value="Phospholipase D/nuclease"/>
    <property type="match status" value="1"/>
</dbReference>
<dbReference type="RefSeq" id="WP_090093481.1">
    <property type="nucleotide sequence ID" value="NZ_FOMN01000006.1"/>
</dbReference>
<evidence type="ECO:0000259" key="2">
    <source>
        <dbReference type="Pfam" id="PF20731"/>
    </source>
</evidence>
<reference evidence="4" key="1">
    <citation type="submission" date="2016-10" db="EMBL/GenBank/DDBJ databases">
        <authorList>
            <person name="Varghese N."/>
            <person name="Submissions S."/>
        </authorList>
    </citation>
    <scope>NUCLEOTIDE SEQUENCE [LARGE SCALE GENOMIC DNA]</scope>
    <source>
        <strain evidence="4">R-53102</strain>
    </source>
</reference>
<dbReference type="InterPro" id="IPR048923">
    <property type="entry name" value="RE_NgoFVII_C"/>
</dbReference>
<dbReference type="InterPro" id="IPR019065">
    <property type="entry name" value="RE_NgoFVII_N"/>
</dbReference>
<dbReference type="Proteomes" id="UP000199599">
    <property type="component" value="Unassembled WGS sequence"/>
</dbReference>
<name>A0A1I1SZB5_9LACO</name>
<gene>
    <name evidence="3" type="ORF">SAMN04487792_1220</name>
</gene>
<sequence length="377" mass="43245">MSILYTDVPPLGTDDNNENFRDKFKEYFKASNKVEIATGYVSRNALELLNQMIKNQRISYIRLIVGMYYIDGMPESIYNTLIKLDNEWHSRNIGEVLIVRTFRYHGKCYLFSKNETPFAGILGSANLGAISLDAQTRRQYEISVSINGSQQLVQLERHIKDLQTKCSTSISSTPNIPIIRAENVQLRDIDHVQKVNSDEVNAYKDHLVGNTFEIPLKVPHDHNDPKLRGSNINVCYAKGRKREWWETEIIVSKKISEQPGYPEYSKPFMVVTDDGWKFKVWTCGDHNKNFYSKDNLKIMGYWLKGRLVAAGIVNAIDNVENDTEGKGLITEKMLEQYGKTTLSLTKIGQTTKDEEGNVLNVWLLSFLPSQMKEETNR</sequence>